<dbReference type="Proteomes" id="UP000606786">
    <property type="component" value="Unassembled WGS sequence"/>
</dbReference>
<accession>A0A811VFI6</accession>
<organism evidence="1 2">
    <name type="scientific">Ceratitis capitata</name>
    <name type="common">Mediterranean fruit fly</name>
    <name type="synonym">Tephritis capitata</name>
    <dbReference type="NCBI Taxonomy" id="7213"/>
    <lineage>
        <taxon>Eukaryota</taxon>
        <taxon>Metazoa</taxon>
        <taxon>Ecdysozoa</taxon>
        <taxon>Arthropoda</taxon>
        <taxon>Hexapoda</taxon>
        <taxon>Insecta</taxon>
        <taxon>Pterygota</taxon>
        <taxon>Neoptera</taxon>
        <taxon>Endopterygota</taxon>
        <taxon>Diptera</taxon>
        <taxon>Brachycera</taxon>
        <taxon>Muscomorpha</taxon>
        <taxon>Tephritoidea</taxon>
        <taxon>Tephritidae</taxon>
        <taxon>Ceratitis</taxon>
        <taxon>Ceratitis</taxon>
    </lineage>
</organism>
<reference evidence="1" key="1">
    <citation type="submission" date="2020-11" db="EMBL/GenBank/DDBJ databases">
        <authorList>
            <person name="Whitehead M."/>
        </authorList>
    </citation>
    <scope>NUCLEOTIDE SEQUENCE</scope>
    <source>
        <strain evidence="1">EGII</strain>
    </source>
</reference>
<comment type="caution">
    <text evidence="1">The sequence shown here is derived from an EMBL/GenBank/DDBJ whole genome shotgun (WGS) entry which is preliminary data.</text>
</comment>
<proteinExistence type="predicted"/>
<protein>
    <submittedName>
        <fullName evidence="1">(Mediterranean fruit fly) hypothetical protein</fullName>
    </submittedName>
</protein>
<evidence type="ECO:0000313" key="1">
    <source>
        <dbReference type="EMBL" id="CAD7014060.1"/>
    </source>
</evidence>
<feature type="non-terminal residue" evidence="1">
    <location>
        <position position="1"/>
    </location>
</feature>
<keyword evidence="2" id="KW-1185">Reference proteome</keyword>
<dbReference type="AlphaFoldDB" id="A0A811VFI6"/>
<dbReference type="EMBL" id="CAJHJT010000056">
    <property type="protein sequence ID" value="CAD7014060.1"/>
    <property type="molecule type" value="Genomic_DNA"/>
</dbReference>
<name>A0A811VFI6_CERCA</name>
<gene>
    <name evidence="1" type="ORF">CCAP1982_LOCUS22068</name>
</gene>
<sequence length="75" mass="8432">QAQPTIMSEELKSSLYGALHYFRQPSIHLAKGKDAQKAYNSLTEKTSALPLLLLPLRSLARQQTEQRGVKKLILL</sequence>
<evidence type="ECO:0000313" key="2">
    <source>
        <dbReference type="Proteomes" id="UP000606786"/>
    </source>
</evidence>